<evidence type="ECO:0000256" key="5">
    <source>
        <dbReference type="ARBA" id="ARBA00022692"/>
    </source>
</evidence>
<keyword evidence="6 8" id="KW-1133">Transmembrane helix</keyword>
<dbReference type="PIRSF" id="PIRSF019239">
    <property type="entry name" value="MrpE"/>
    <property type="match status" value="1"/>
</dbReference>
<sequence>MAFQILLNMLIAVIWMLLKNNFSPVEFMLGYIVGLVLLFFLRRFLKFDFYFRRIYALFKLIILFSYKLIMSNYDVIKIILSPKLNIEPGIIAVPTKLKTDWEVTLLANLISLTPGTLSMYFSEDGRTIFIHSIHVPDKEAAIKEIHDSFEKAILEVTN</sequence>
<dbReference type="EMBL" id="PDOE01000001">
    <property type="protein sequence ID" value="RKL68636.1"/>
    <property type="molecule type" value="Genomic_DNA"/>
</dbReference>
<dbReference type="GO" id="GO:0005886">
    <property type="term" value="C:plasma membrane"/>
    <property type="evidence" value="ECO:0007669"/>
    <property type="project" value="UniProtKB-SubCell"/>
</dbReference>
<feature type="transmembrane region" description="Helical" evidence="8">
    <location>
        <begin position="54"/>
        <end position="73"/>
    </location>
</feature>
<dbReference type="GO" id="GO:0015297">
    <property type="term" value="F:antiporter activity"/>
    <property type="evidence" value="ECO:0007669"/>
    <property type="project" value="UniProtKB-KW"/>
</dbReference>
<dbReference type="NCBIfam" id="NF009292">
    <property type="entry name" value="PRK12651.1-3"/>
    <property type="match status" value="1"/>
</dbReference>
<keyword evidence="3" id="KW-0813">Transport</keyword>
<keyword evidence="10" id="KW-1185">Reference proteome</keyword>
<dbReference type="Proteomes" id="UP000281498">
    <property type="component" value="Unassembled WGS sequence"/>
</dbReference>
<keyword evidence="3" id="KW-0050">Antiport</keyword>
<evidence type="ECO:0000256" key="4">
    <source>
        <dbReference type="ARBA" id="ARBA00022475"/>
    </source>
</evidence>
<keyword evidence="5 8" id="KW-0812">Transmembrane</keyword>
<evidence type="ECO:0000256" key="3">
    <source>
        <dbReference type="ARBA" id="ARBA00022449"/>
    </source>
</evidence>
<reference evidence="9 10" key="1">
    <citation type="submission" date="2017-10" db="EMBL/GenBank/DDBJ databases">
        <title>Bacillus sp. nov., a halophilic bacterium isolated from a Keqin Lake.</title>
        <authorList>
            <person name="Wang H."/>
        </authorList>
    </citation>
    <scope>NUCLEOTIDE SEQUENCE [LARGE SCALE GENOMIC DNA]</scope>
    <source>
        <strain evidence="9 10">KCTC 13187</strain>
    </source>
</reference>
<evidence type="ECO:0000256" key="8">
    <source>
        <dbReference type="SAM" id="Phobius"/>
    </source>
</evidence>
<evidence type="ECO:0000256" key="1">
    <source>
        <dbReference type="ARBA" id="ARBA00004651"/>
    </source>
</evidence>
<evidence type="ECO:0000256" key="2">
    <source>
        <dbReference type="ARBA" id="ARBA00006228"/>
    </source>
</evidence>
<feature type="transmembrane region" description="Helical" evidence="8">
    <location>
        <begin position="28"/>
        <end position="45"/>
    </location>
</feature>
<comment type="similarity">
    <text evidence="2">Belongs to the CPA3 antiporters (TC 2.A.63) subunit E family.</text>
</comment>
<dbReference type="Pfam" id="PF01899">
    <property type="entry name" value="MNHE"/>
    <property type="match status" value="1"/>
</dbReference>
<evidence type="ECO:0000313" key="10">
    <source>
        <dbReference type="Proteomes" id="UP000281498"/>
    </source>
</evidence>
<dbReference type="InterPro" id="IPR002758">
    <property type="entry name" value="Cation_antiport_E"/>
</dbReference>
<proteinExistence type="inferred from homology"/>
<dbReference type="GO" id="GO:0008324">
    <property type="term" value="F:monoatomic cation transmembrane transporter activity"/>
    <property type="evidence" value="ECO:0007669"/>
    <property type="project" value="InterPro"/>
</dbReference>
<dbReference type="PANTHER" id="PTHR34584">
    <property type="entry name" value="NA(+)/H(+) ANTIPORTER SUBUNIT E1"/>
    <property type="match status" value="1"/>
</dbReference>
<comment type="subcellular location">
    <subcellularLocation>
        <location evidence="1">Cell membrane</location>
        <topology evidence="1">Multi-pass membrane protein</topology>
    </subcellularLocation>
</comment>
<evidence type="ECO:0000256" key="6">
    <source>
        <dbReference type="ARBA" id="ARBA00022989"/>
    </source>
</evidence>
<keyword evidence="7 8" id="KW-0472">Membrane</keyword>
<gene>
    <name evidence="9" type="ORF">CR203_00865</name>
</gene>
<name>A0A3A9KVK1_9BACI</name>
<dbReference type="OrthoDB" id="9800498at2"/>
<organism evidence="9 10">
    <name type="scientific">Salipaludibacillus neizhouensis</name>
    <dbReference type="NCBI Taxonomy" id="885475"/>
    <lineage>
        <taxon>Bacteria</taxon>
        <taxon>Bacillati</taxon>
        <taxon>Bacillota</taxon>
        <taxon>Bacilli</taxon>
        <taxon>Bacillales</taxon>
        <taxon>Bacillaceae</taxon>
    </lineage>
</organism>
<dbReference type="RefSeq" id="WP_110936724.1">
    <property type="nucleotide sequence ID" value="NZ_KZ614146.1"/>
</dbReference>
<evidence type="ECO:0000256" key="7">
    <source>
        <dbReference type="ARBA" id="ARBA00023136"/>
    </source>
</evidence>
<accession>A0A3A9KVK1</accession>
<dbReference type="PANTHER" id="PTHR34584:SF1">
    <property type="entry name" value="NA(+)_H(+) ANTIPORTER SUBUNIT E1"/>
    <property type="match status" value="1"/>
</dbReference>
<evidence type="ECO:0000313" key="9">
    <source>
        <dbReference type="EMBL" id="RKL68636.1"/>
    </source>
</evidence>
<comment type="caution">
    <text evidence="9">The sequence shown here is derived from an EMBL/GenBank/DDBJ whole genome shotgun (WGS) entry which is preliminary data.</text>
</comment>
<protein>
    <submittedName>
        <fullName evidence="9">Na+/H+ antiporter subunit E</fullName>
    </submittedName>
</protein>
<keyword evidence="4" id="KW-1003">Cell membrane</keyword>
<dbReference type="AlphaFoldDB" id="A0A3A9KVK1"/>